<protein>
    <recommendedName>
        <fullName evidence="1">DUF2169 domain-containing protein</fullName>
    </recommendedName>
</protein>
<evidence type="ECO:0000313" key="5">
    <source>
        <dbReference type="Proteomes" id="UP000557344"/>
    </source>
</evidence>
<dbReference type="InterPro" id="IPR018683">
    <property type="entry name" value="DUF2169"/>
</dbReference>
<evidence type="ECO:0000259" key="1">
    <source>
        <dbReference type="Pfam" id="PF09937"/>
    </source>
</evidence>
<comment type="caution">
    <text evidence="2">The sequence shown here is derived from an EMBL/GenBank/DDBJ whole genome shotgun (WGS) entry which is preliminary data.</text>
</comment>
<feature type="domain" description="DUF2169" evidence="1">
    <location>
        <begin position="22"/>
        <end position="341"/>
    </location>
</feature>
<accession>A0A7W6VBG1</accession>
<reference evidence="4 5" key="1">
    <citation type="submission" date="2020-08" db="EMBL/GenBank/DDBJ databases">
        <title>Genomic Encyclopedia of Type Strains, Phase IV (KMG-V): Genome sequencing to study the core and pangenomes of soil and plant-associated prokaryotes.</title>
        <authorList>
            <person name="Whitman W."/>
        </authorList>
    </citation>
    <scope>NUCLEOTIDE SEQUENCE [LARGE SCALE GENOMIC DNA]</scope>
    <source>
        <strain evidence="2 5">SEMIA 471</strain>
        <strain evidence="3 4">SEMIA 489</strain>
    </source>
</reference>
<organism evidence="2 5">
    <name type="scientific">Rhizobium etli</name>
    <dbReference type="NCBI Taxonomy" id="29449"/>
    <lineage>
        <taxon>Bacteria</taxon>
        <taxon>Pseudomonadati</taxon>
        <taxon>Pseudomonadota</taxon>
        <taxon>Alphaproteobacteria</taxon>
        <taxon>Hyphomicrobiales</taxon>
        <taxon>Rhizobiaceae</taxon>
        <taxon>Rhizobium/Agrobacterium group</taxon>
        <taxon>Rhizobium</taxon>
    </lineage>
</organism>
<name>A0A7W6VBG1_RHIET</name>
<evidence type="ECO:0000313" key="3">
    <source>
        <dbReference type="EMBL" id="MBB4537232.1"/>
    </source>
</evidence>
<dbReference type="Proteomes" id="UP000523431">
    <property type="component" value="Unassembled WGS sequence"/>
</dbReference>
<gene>
    <name evidence="2" type="ORF">GGE46_003749</name>
    <name evidence="3" type="ORF">GGE57_003996</name>
</gene>
<dbReference type="EMBL" id="JACIHU010000008">
    <property type="protein sequence ID" value="MBB4481153.1"/>
    <property type="molecule type" value="Genomic_DNA"/>
</dbReference>
<evidence type="ECO:0000313" key="4">
    <source>
        <dbReference type="Proteomes" id="UP000523431"/>
    </source>
</evidence>
<dbReference type="Proteomes" id="UP000557344">
    <property type="component" value="Unassembled WGS sequence"/>
</dbReference>
<evidence type="ECO:0000313" key="2">
    <source>
        <dbReference type="EMBL" id="MBB4481153.1"/>
    </source>
</evidence>
<dbReference type="EMBL" id="JACIID010000008">
    <property type="protein sequence ID" value="MBB4537232.1"/>
    <property type="molecule type" value="Genomic_DNA"/>
</dbReference>
<dbReference type="RefSeq" id="WP_183842879.1">
    <property type="nucleotide sequence ID" value="NZ_JACIHU010000008.1"/>
</dbReference>
<proteinExistence type="predicted"/>
<dbReference type="Pfam" id="PF09937">
    <property type="entry name" value="DUF2169"/>
    <property type="match status" value="1"/>
</dbReference>
<dbReference type="AlphaFoldDB" id="A0A7W6VBG1"/>
<sequence>MTKVVNFTPFANLRFSNRNAAGKEFGIFMVKTVMDIHADGECHFSSEQEPFVFTDNYHGELNVSSLRYPSDFVPHKPHSEIILDATAYAPQGEPVPEWQVCVKVRDELGDFTRHKITVTGPRQWQPIWSRELNDRETVDWRGYKNLFRGWKLSAPSPIDQLPIRYEYAFGGMVNKGVDEHGNPVLEAFEQNPIGRGLIDRESTDHTRPIDAPQLLAHNAILADPYTHQTVEGFGPIPPAWLPRRKLGGTYDEHWIEHEWPNWAKDYDYQFHNAAHPRLQGNRFLEGDVHIELHNLYRAASSFAIRLPGRQLTVVVIRSDGSEQILKLALDTVFLEIGEPYRDDPRAYCVWRTPFDLLSTEVLVLMQGEETEALVSHRLTPDEVACDPALLDPDPEEEAA</sequence>